<evidence type="ECO:0000313" key="9">
    <source>
        <dbReference type="EMBL" id="MDP0971172.1"/>
    </source>
</evidence>
<evidence type="ECO:0000256" key="7">
    <source>
        <dbReference type="SAM" id="Phobius"/>
    </source>
</evidence>
<sequence length="91" mass="10655">SGLFDSASKFGGAIAMPLIVWMIYTFDWRLTFLIIGSVGILWVIAWYFIYAENPEEHKRISPSEVRIIRDGQKQHHGDKTVLPMKWYKLLR</sequence>
<accession>A0AAW8APW0</accession>
<protein>
    <submittedName>
        <fullName evidence="9">MFS transporter</fullName>
    </submittedName>
</protein>
<evidence type="ECO:0000256" key="1">
    <source>
        <dbReference type="ARBA" id="ARBA00004141"/>
    </source>
</evidence>
<dbReference type="RefSeq" id="WP_305202337.1">
    <property type="nucleotide sequence ID" value="NZ_JAUUIA010000405.1"/>
</dbReference>
<dbReference type="PANTHER" id="PTHR11662:SF399">
    <property type="entry name" value="FI19708P1-RELATED"/>
    <property type="match status" value="1"/>
</dbReference>
<keyword evidence="2" id="KW-1003">Cell membrane</keyword>
<gene>
    <name evidence="9" type="ORF">Q6294_29980</name>
</gene>
<dbReference type="PROSITE" id="PS50850">
    <property type="entry name" value="MFS"/>
    <property type="match status" value="1"/>
</dbReference>
<dbReference type="AlphaFoldDB" id="A0AAW8APW0"/>
<comment type="similarity">
    <text evidence="6">Belongs to the major facilitator superfamily. Phthalate permease family.</text>
</comment>
<dbReference type="InterPro" id="IPR050382">
    <property type="entry name" value="MFS_Na/Anion_cotransporter"/>
</dbReference>
<organism evidence="9 10">
    <name type="scientific">Klebsiella pneumoniae</name>
    <dbReference type="NCBI Taxonomy" id="573"/>
    <lineage>
        <taxon>Bacteria</taxon>
        <taxon>Pseudomonadati</taxon>
        <taxon>Pseudomonadota</taxon>
        <taxon>Gammaproteobacteria</taxon>
        <taxon>Enterobacterales</taxon>
        <taxon>Enterobacteriaceae</taxon>
        <taxon>Klebsiella/Raoultella group</taxon>
        <taxon>Klebsiella</taxon>
        <taxon>Klebsiella pneumoniae complex</taxon>
    </lineage>
</organism>
<keyword evidence="5 7" id="KW-0472">Membrane</keyword>
<reference evidence="9" key="1">
    <citation type="submission" date="2023-07" db="EMBL/GenBank/DDBJ databases">
        <authorList>
            <person name="Peng Z."/>
        </authorList>
    </citation>
    <scope>NUCLEOTIDE SEQUENCE</scope>
    <source>
        <strain evidence="9">KP219</strain>
    </source>
</reference>
<name>A0AAW8APW0_KLEPN</name>
<keyword evidence="3 7" id="KW-0812">Transmembrane</keyword>
<dbReference type="Gene3D" id="1.20.1250.20">
    <property type="entry name" value="MFS general substrate transporter like domains"/>
    <property type="match status" value="1"/>
</dbReference>
<dbReference type="GO" id="GO:0016020">
    <property type="term" value="C:membrane"/>
    <property type="evidence" value="ECO:0007669"/>
    <property type="project" value="UniProtKB-SubCell"/>
</dbReference>
<feature type="transmembrane region" description="Helical" evidence="7">
    <location>
        <begin position="7"/>
        <end position="24"/>
    </location>
</feature>
<comment type="caution">
    <text evidence="9">The sequence shown here is derived from an EMBL/GenBank/DDBJ whole genome shotgun (WGS) entry which is preliminary data.</text>
</comment>
<evidence type="ECO:0000313" key="10">
    <source>
        <dbReference type="Proteomes" id="UP001244490"/>
    </source>
</evidence>
<feature type="domain" description="Major facilitator superfamily (MFS) profile" evidence="8">
    <location>
        <begin position="1"/>
        <end position="91"/>
    </location>
</feature>
<feature type="transmembrane region" description="Helical" evidence="7">
    <location>
        <begin position="30"/>
        <end position="50"/>
    </location>
</feature>
<dbReference type="Proteomes" id="UP001244490">
    <property type="component" value="Unassembled WGS sequence"/>
</dbReference>
<evidence type="ECO:0000256" key="2">
    <source>
        <dbReference type="ARBA" id="ARBA00022475"/>
    </source>
</evidence>
<dbReference type="InterPro" id="IPR036259">
    <property type="entry name" value="MFS_trans_sf"/>
</dbReference>
<dbReference type="GO" id="GO:0022857">
    <property type="term" value="F:transmembrane transporter activity"/>
    <property type="evidence" value="ECO:0007669"/>
    <property type="project" value="InterPro"/>
</dbReference>
<dbReference type="EMBL" id="JAUUIA010000405">
    <property type="protein sequence ID" value="MDP0971172.1"/>
    <property type="molecule type" value="Genomic_DNA"/>
</dbReference>
<proteinExistence type="inferred from homology"/>
<evidence type="ECO:0000256" key="6">
    <source>
        <dbReference type="ARBA" id="ARBA00038514"/>
    </source>
</evidence>
<keyword evidence="4 7" id="KW-1133">Transmembrane helix</keyword>
<dbReference type="PANTHER" id="PTHR11662">
    <property type="entry name" value="SOLUTE CARRIER FAMILY 17"/>
    <property type="match status" value="1"/>
</dbReference>
<evidence type="ECO:0000256" key="3">
    <source>
        <dbReference type="ARBA" id="ARBA00022692"/>
    </source>
</evidence>
<feature type="non-terminal residue" evidence="9">
    <location>
        <position position="1"/>
    </location>
</feature>
<dbReference type="SUPFAM" id="SSF103473">
    <property type="entry name" value="MFS general substrate transporter"/>
    <property type="match status" value="1"/>
</dbReference>
<feature type="non-terminal residue" evidence="9">
    <location>
        <position position="91"/>
    </location>
</feature>
<evidence type="ECO:0000259" key="8">
    <source>
        <dbReference type="PROSITE" id="PS50850"/>
    </source>
</evidence>
<dbReference type="InterPro" id="IPR020846">
    <property type="entry name" value="MFS_dom"/>
</dbReference>
<dbReference type="Pfam" id="PF07690">
    <property type="entry name" value="MFS_1"/>
    <property type="match status" value="1"/>
</dbReference>
<evidence type="ECO:0000256" key="5">
    <source>
        <dbReference type="ARBA" id="ARBA00023136"/>
    </source>
</evidence>
<comment type="subcellular location">
    <subcellularLocation>
        <location evidence="1">Membrane</location>
        <topology evidence="1">Multi-pass membrane protein</topology>
    </subcellularLocation>
</comment>
<dbReference type="InterPro" id="IPR011701">
    <property type="entry name" value="MFS"/>
</dbReference>
<evidence type="ECO:0000256" key="4">
    <source>
        <dbReference type="ARBA" id="ARBA00022989"/>
    </source>
</evidence>